<dbReference type="InterPro" id="IPR027417">
    <property type="entry name" value="P-loop_NTPase"/>
</dbReference>
<dbReference type="EMBL" id="VLLN01000028">
    <property type="protein sequence ID" value="TWJ14360.1"/>
    <property type="molecule type" value="Genomic_DNA"/>
</dbReference>
<dbReference type="GO" id="GO:0005524">
    <property type="term" value="F:ATP binding"/>
    <property type="evidence" value="ECO:0007669"/>
    <property type="project" value="UniProtKB-KW"/>
</dbReference>
<protein>
    <submittedName>
        <fullName evidence="7">Propionate catabolism operon transcriptional regulator</fullName>
    </submittedName>
</protein>
<dbReference type="GO" id="GO:0000156">
    <property type="term" value="F:phosphorelay response regulator activity"/>
    <property type="evidence" value="ECO:0007669"/>
    <property type="project" value="InterPro"/>
</dbReference>
<dbReference type="SUPFAM" id="SSF52540">
    <property type="entry name" value="P-loop containing nucleoside triphosphate hydrolases"/>
    <property type="match status" value="1"/>
</dbReference>
<dbReference type="Pfam" id="PF06506">
    <property type="entry name" value="PrpR_N"/>
    <property type="match status" value="1"/>
</dbReference>
<dbReference type="Gene3D" id="1.10.8.60">
    <property type="match status" value="1"/>
</dbReference>
<dbReference type="PANTHER" id="PTHR32071:SF57">
    <property type="entry name" value="C4-DICARBOXYLATE TRANSPORT TRANSCRIPTIONAL REGULATORY PROTEIN DCTD"/>
    <property type="match status" value="1"/>
</dbReference>
<dbReference type="FunFam" id="3.40.50.300:FF:000006">
    <property type="entry name" value="DNA-binding transcriptional regulator NtrC"/>
    <property type="match status" value="1"/>
</dbReference>
<dbReference type="SMART" id="SM00382">
    <property type="entry name" value="AAA"/>
    <property type="match status" value="1"/>
</dbReference>
<keyword evidence="8" id="KW-1185">Reference proteome</keyword>
<dbReference type="Pfam" id="PF00158">
    <property type="entry name" value="Sigma54_activat"/>
    <property type="match status" value="1"/>
</dbReference>
<dbReference type="SUPFAM" id="SSF159800">
    <property type="entry name" value="PrpR receptor domain-like"/>
    <property type="match status" value="1"/>
</dbReference>
<dbReference type="CDD" id="cd00009">
    <property type="entry name" value="AAA"/>
    <property type="match status" value="1"/>
</dbReference>
<evidence type="ECO:0000256" key="5">
    <source>
        <dbReference type="ARBA" id="ARBA00023163"/>
    </source>
</evidence>
<evidence type="ECO:0000256" key="3">
    <source>
        <dbReference type="ARBA" id="ARBA00023015"/>
    </source>
</evidence>
<dbReference type="GO" id="GO:0003677">
    <property type="term" value="F:DNA binding"/>
    <property type="evidence" value="ECO:0007669"/>
    <property type="project" value="UniProtKB-KW"/>
</dbReference>
<proteinExistence type="predicted"/>
<dbReference type="InterPro" id="IPR025662">
    <property type="entry name" value="Sigma_54_int_dom_ATP-bd_1"/>
</dbReference>
<organism evidence="7 8">
    <name type="scientific">Geobacter argillaceus</name>
    <dbReference type="NCBI Taxonomy" id="345631"/>
    <lineage>
        <taxon>Bacteria</taxon>
        <taxon>Pseudomonadati</taxon>
        <taxon>Thermodesulfobacteriota</taxon>
        <taxon>Desulfuromonadia</taxon>
        <taxon>Geobacterales</taxon>
        <taxon>Geobacteraceae</taxon>
        <taxon>Geobacter</taxon>
    </lineage>
</organism>
<gene>
    <name evidence="7" type="ORF">JN12_03446</name>
</gene>
<dbReference type="Gene3D" id="3.40.50.300">
    <property type="entry name" value="P-loop containing nucleotide triphosphate hydrolases"/>
    <property type="match status" value="1"/>
</dbReference>
<accession>A0A562V8Y9</accession>
<dbReference type="InterPro" id="IPR025943">
    <property type="entry name" value="Sigma_54_int_dom_ATP-bd_2"/>
</dbReference>
<keyword evidence="4" id="KW-0238">DNA-binding</keyword>
<dbReference type="PROSITE" id="PS00675">
    <property type="entry name" value="SIGMA54_INTERACT_1"/>
    <property type="match status" value="1"/>
</dbReference>
<evidence type="ECO:0000313" key="8">
    <source>
        <dbReference type="Proteomes" id="UP000319449"/>
    </source>
</evidence>
<dbReference type="Proteomes" id="UP000319449">
    <property type="component" value="Unassembled WGS sequence"/>
</dbReference>
<dbReference type="PROSITE" id="PS00688">
    <property type="entry name" value="SIGMA54_INTERACT_3"/>
    <property type="match status" value="1"/>
</dbReference>
<dbReference type="Gene3D" id="1.10.10.60">
    <property type="entry name" value="Homeodomain-like"/>
    <property type="match status" value="1"/>
</dbReference>
<dbReference type="InterPro" id="IPR010524">
    <property type="entry name" value="Sig_transdc_resp-reg_PrpR_N"/>
</dbReference>
<keyword evidence="1" id="KW-0547">Nucleotide-binding</keyword>
<dbReference type="Gene3D" id="3.40.50.2300">
    <property type="match status" value="1"/>
</dbReference>
<evidence type="ECO:0000256" key="4">
    <source>
        <dbReference type="ARBA" id="ARBA00023125"/>
    </source>
</evidence>
<dbReference type="SUPFAM" id="SSF46689">
    <property type="entry name" value="Homeodomain-like"/>
    <property type="match status" value="1"/>
</dbReference>
<keyword evidence="2" id="KW-0067">ATP-binding</keyword>
<reference evidence="7 8" key="1">
    <citation type="submission" date="2019-07" db="EMBL/GenBank/DDBJ databases">
        <title>Genomic Encyclopedia of Archaeal and Bacterial Type Strains, Phase II (KMG-II): from individual species to whole genera.</title>
        <authorList>
            <person name="Goeker M."/>
        </authorList>
    </citation>
    <scope>NUCLEOTIDE SEQUENCE [LARGE SCALE GENOMIC DNA]</scope>
    <source>
        <strain evidence="7 8">ATCC BAA-1139</strain>
    </source>
</reference>
<evidence type="ECO:0000259" key="6">
    <source>
        <dbReference type="PROSITE" id="PS50045"/>
    </source>
</evidence>
<dbReference type="InterPro" id="IPR002078">
    <property type="entry name" value="Sigma_54_int"/>
</dbReference>
<comment type="caution">
    <text evidence="7">The sequence shown here is derived from an EMBL/GenBank/DDBJ whole genome shotgun (WGS) entry which is preliminary data.</text>
</comment>
<dbReference type="Gene3D" id="3.40.50.10660">
    <property type="entry name" value="PrpR receptor domain-like"/>
    <property type="match status" value="1"/>
</dbReference>
<dbReference type="PROSITE" id="PS50045">
    <property type="entry name" value="SIGMA54_INTERACT_4"/>
    <property type="match status" value="1"/>
</dbReference>
<dbReference type="InterPro" id="IPR025944">
    <property type="entry name" value="Sigma_54_int_dom_CS"/>
</dbReference>
<evidence type="ECO:0000256" key="1">
    <source>
        <dbReference type="ARBA" id="ARBA00022741"/>
    </source>
</evidence>
<sequence>MPEVIFLSPYAKMTQIAHKILKEREVGFEVIEVPPLQSEEVVKGIDRKAQVIISRGGMAMLAKHYTNVPVIEIPVTLSDILDAVGRIEGGKGRKKVIISTANIICDPKYISEIQGLSIDFITSDDSFVSCQNWIDESIRSEELAQGGGYDLIIGDALVCAIATKHGIDSVLLESNEESVAFAVDEAMRIVETNRLGSQQLIKRRKEILENGWVANYSFRDILGQGSDLERAVKMARLFAKSDGNVLIEGETGTGKEMFAQSIHNESERVYGPFVSVNCGAISDSLFESELFGYDSGAFTGASKGGKKGLFECAQNGTIFLDEISETPINMQAKLLRVLQERKVRRVGSEKIIDLNARIICATNKNLMELADCGQFRRDLYYRLSELELYLPPLRERRDDVLSIAENFLHREAGKINRKLYWKDRTAFAPLLDYDWPGNIRELRNFIVKLATYSGDGEITSAAVSDLFRSSYREVARKKESELTIGISRDLKMMEKEIFTKLLQLYGGDKERLCREYGISKPTLWRKLSYRKAP</sequence>
<dbReference type="RefSeq" id="WP_145025047.1">
    <property type="nucleotide sequence ID" value="NZ_VLLN01000028.1"/>
</dbReference>
<keyword evidence="5" id="KW-0804">Transcription</keyword>
<dbReference type="InterPro" id="IPR009057">
    <property type="entry name" value="Homeodomain-like_sf"/>
</dbReference>
<keyword evidence="3" id="KW-0805">Transcription regulation</keyword>
<dbReference type="AlphaFoldDB" id="A0A562V8Y9"/>
<feature type="domain" description="Sigma-54 factor interaction" evidence="6">
    <location>
        <begin position="221"/>
        <end position="451"/>
    </location>
</feature>
<name>A0A562V8Y9_9BACT</name>
<dbReference type="PROSITE" id="PS00676">
    <property type="entry name" value="SIGMA54_INTERACT_2"/>
    <property type="match status" value="1"/>
</dbReference>
<evidence type="ECO:0000256" key="2">
    <source>
        <dbReference type="ARBA" id="ARBA00022840"/>
    </source>
</evidence>
<dbReference type="GO" id="GO:0006355">
    <property type="term" value="P:regulation of DNA-templated transcription"/>
    <property type="evidence" value="ECO:0007669"/>
    <property type="project" value="InterPro"/>
</dbReference>
<dbReference type="OrthoDB" id="9814761at2"/>
<dbReference type="InterPro" id="IPR003593">
    <property type="entry name" value="AAA+_ATPase"/>
</dbReference>
<dbReference type="Pfam" id="PF25601">
    <property type="entry name" value="AAA_lid_14"/>
    <property type="match status" value="1"/>
</dbReference>
<evidence type="ECO:0000313" key="7">
    <source>
        <dbReference type="EMBL" id="TWJ14360.1"/>
    </source>
</evidence>
<dbReference type="PANTHER" id="PTHR32071">
    <property type="entry name" value="TRANSCRIPTIONAL REGULATORY PROTEIN"/>
    <property type="match status" value="1"/>
</dbReference>
<dbReference type="InterPro" id="IPR058031">
    <property type="entry name" value="AAA_lid_NorR"/>
</dbReference>